<name>A0A9P6L7H4_9AGAM</name>
<comment type="caution">
    <text evidence="1">The sequence shown here is derived from an EMBL/GenBank/DDBJ whole genome shotgun (WGS) entry which is preliminary data.</text>
</comment>
<evidence type="ECO:0000313" key="2">
    <source>
        <dbReference type="Proteomes" id="UP000736335"/>
    </source>
</evidence>
<sequence length="261" mass="29492">MELPRDVVEHILYFLCEEKRTLKAVSLTCRALFSATRKLIHRKVVLTTWKVYSPPKLAGRVAAKVPSARMAREAHMQYLSMAGGRGLLGYARELIVAIGPSFSPETLETYLHQFRSFEQVQIIRIHRFDLTSFLPHFERYFTQFVPTLRSLHLPDVVGSDREVLEFICKFPRLDDLSLKLSSACSTDDPPRPSMELSPSLRGKLILRGWGSPPSRFLLDIPGGLHFRSIDVGKVGKAYLDELLVACSSTLEELSFSPISSE</sequence>
<feature type="non-terminal residue" evidence="1">
    <location>
        <position position="261"/>
    </location>
</feature>
<dbReference type="OrthoDB" id="2789810at2759"/>
<proteinExistence type="predicted"/>
<reference evidence="1" key="1">
    <citation type="journal article" date="2020" name="Nat. Commun.">
        <title>Large-scale genome sequencing of mycorrhizal fungi provides insights into the early evolution of symbiotic traits.</title>
        <authorList>
            <person name="Miyauchi S."/>
            <person name="Kiss E."/>
            <person name="Kuo A."/>
            <person name="Drula E."/>
            <person name="Kohler A."/>
            <person name="Sanchez-Garcia M."/>
            <person name="Morin E."/>
            <person name="Andreopoulos B."/>
            <person name="Barry K.W."/>
            <person name="Bonito G."/>
            <person name="Buee M."/>
            <person name="Carver A."/>
            <person name="Chen C."/>
            <person name="Cichocki N."/>
            <person name="Clum A."/>
            <person name="Culley D."/>
            <person name="Crous P.W."/>
            <person name="Fauchery L."/>
            <person name="Girlanda M."/>
            <person name="Hayes R.D."/>
            <person name="Keri Z."/>
            <person name="LaButti K."/>
            <person name="Lipzen A."/>
            <person name="Lombard V."/>
            <person name="Magnuson J."/>
            <person name="Maillard F."/>
            <person name="Murat C."/>
            <person name="Nolan M."/>
            <person name="Ohm R.A."/>
            <person name="Pangilinan J."/>
            <person name="Pereira M.F."/>
            <person name="Perotto S."/>
            <person name="Peter M."/>
            <person name="Pfister S."/>
            <person name="Riley R."/>
            <person name="Sitrit Y."/>
            <person name="Stielow J.B."/>
            <person name="Szollosi G."/>
            <person name="Zifcakova L."/>
            <person name="Stursova M."/>
            <person name="Spatafora J.W."/>
            <person name="Tedersoo L."/>
            <person name="Vaario L.M."/>
            <person name="Yamada A."/>
            <person name="Yan M."/>
            <person name="Wang P."/>
            <person name="Xu J."/>
            <person name="Bruns T."/>
            <person name="Baldrian P."/>
            <person name="Vilgalys R."/>
            <person name="Dunand C."/>
            <person name="Henrissat B."/>
            <person name="Grigoriev I.V."/>
            <person name="Hibbett D."/>
            <person name="Nagy L.G."/>
            <person name="Martin F.M."/>
        </authorList>
    </citation>
    <scope>NUCLEOTIDE SEQUENCE</scope>
    <source>
        <strain evidence="1">UH-Tt-Lm1</strain>
    </source>
</reference>
<reference evidence="1" key="2">
    <citation type="submission" date="2020-11" db="EMBL/GenBank/DDBJ databases">
        <authorList>
            <consortium name="DOE Joint Genome Institute"/>
            <person name="Kuo A."/>
            <person name="Miyauchi S."/>
            <person name="Kiss E."/>
            <person name="Drula E."/>
            <person name="Kohler A."/>
            <person name="Sanchez-Garcia M."/>
            <person name="Andreopoulos B."/>
            <person name="Barry K.W."/>
            <person name="Bonito G."/>
            <person name="Buee M."/>
            <person name="Carver A."/>
            <person name="Chen C."/>
            <person name="Cichocki N."/>
            <person name="Clum A."/>
            <person name="Culley D."/>
            <person name="Crous P.W."/>
            <person name="Fauchery L."/>
            <person name="Girlanda M."/>
            <person name="Hayes R."/>
            <person name="Keri Z."/>
            <person name="Labutti K."/>
            <person name="Lipzen A."/>
            <person name="Lombard V."/>
            <person name="Magnuson J."/>
            <person name="Maillard F."/>
            <person name="Morin E."/>
            <person name="Murat C."/>
            <person name="Nolan M."/>
            <person name="Ohm R."/>
            <person name="Pangilinan J."/>
            <person name="Pereira M."/>
            <person name="Perotto S."/>
            <person name="Peter M."/>
            <person name="Riley R."/>
            <person name="Sitrit Y."/>
            <person name="Stielow B."/>
            <person name="Szollosi G."/>
            <person name="Zifcakova L."/>
            <person name="Stursova M."/>
            <person name="Spatafora J.W."/>
            <person name="Tedersoo L."/>
            <person name="Vaario L.-M."/>
            <person name="Yamada A."/>
            <person name="Yan M."/>
            <person name="Wang P."/>
            <person name="Xu J."/>
            <person name="Bruns T."/>
            <person name="Baldrian P."/>
            <person name="Vilgalys R."/>
            <person name="Henrissat B."/>
            <person name="Grigoriev I.V."/>
            <person name="Hibbett D."/>
            <person name="Nagy L.G."/>
            <person name="Martin F.M."/>
        </authorList>
    </citation>
    <scope>NUCLEOTIDE SEQUENCE</scope>
    <source>
        <strain evidence="1">UH-Tt-Lm1</strain>
    </source>
</reference>
<dbReference type="AlphaFoldDB" id="A0A9P6L7H4"/>
<evidence type="ECO:0008006" key="3">
    <source>
        <dbReference type="Google" id="ProtNLM"/>
    </source>
</evidence>
<organism evidence="1 2">
    <name type="scientific">Thelephora terrestris</name>
    <dbReference type="NCBI Taxonomy" id="56493"/>
    <lineage>
        <taxon>Eukaryota</taxon>
        <taxon>Fungi</taxon>
        <taxon>Dikarya</taxon>
        <taxon>Basidiomycota</taxon>
        <taxon>Agaricomycotina</taxon>
        <taxon>Agaricomycetes</taxon>
        <taxon>Thelephorales</taxon>
        <taxon>Thelephoraceae</taxon>
        <taxon>Thelephora</taxon>
    </lineage>
</organism>
<gene>
    <name evidence="1" type="ORF">BJ322DRAFT_1063583</name>
</gene>
<accession>A0A9P6L7H4</accession>
<dbReference type="EMBL" id="WIUZ02000007">
    <property type="protein sequence ID" value="KAF9785517.1"/>
    <property type="molecule type" value="Genomic_DNA"/>
</dbReference>
<keyword evidence="2" id="KW-1185">Reference proteome</keyword>
<dbReference type="Proteomes" id="UP000736335">
    <property type="component" value="Unassembled WGS sequence"/>
</dbReference>
<protein>
    <recommendedName>
        <fullName evidence="3">F-box domain-containing protein</fullName>
    </recommendedName>
</protein>
<evidence type="ECO:0000313" key="1">
    <source>
        <dbReference type="EMBL" id="KAF9785517.1"/>
    </source>
</evidence>